<accession>A0A2M7BCL6</accession>
<evidence type="ECO:0000313" key="3">
    <source>
        <dbReference type="Proteomes" id="UP000230399"/>
    </source>
</evidence>
<dbReference type="CDD" id="cd02440">
    <property type="entry name" value="AdoMet_MTases"/>
    <property type="match status" value="1"/>
</dbReference>
<dbReference type="PANTHER" id="PTHR14911:SF13">
    <property type="entry name" value="TRNA (GUANINE(6)-N2)-METHYLTRANSFERASE THUMP3"/>
    <property type="match status" value="1"/>
</dbReference>
<feature type="domain" description="Ribosomal RNA large subunit methyltransferase K/L-like methyltransferase" evidence="1">
    <location>
        <begin position="188"/>
        <end position="343"/>
    </location>
</feature>
<evidence type="ECO:0000313" key="2">
    <source>
        <dbReference type="EMBL" id="PIV00838.1"/>
    </source>
</evidence>
<dbReference type="EMBL" id="PEVD01000042">
    <property type="protein sequence ID" value="PIV00838.1"/>
    <property type="molecule type" value="Genomic_DNA"/>
</dbReference>
<dbReference type="Gene3D" id="3.40.50.150">
    <property type="entry name" value="Vaccinia Virus protein VP39"/>
    <property type="match status" value="1"/>
</dbReference>
<dbReference type="InterPro" id="IPR000241">
    <property type="entry name" value="RlmKL-like_Mtase"/>
</dbReference>
<comment type="caution">
    <text evidence="2">The sequence shown here is derived from an EMBL/GenBank/DDBJ whole genome shotgun (WGS) entry which is preliminary data.</text>
</comment>
<dbReference type="Proteomes" id="UP000230399">
    <property type="component" value="Unassembled WGS sequence"/>
</dbReference>
<dbReference type="PANTHER" id="PTHR14911">
    <property type="entry name" value="THUMP DOMAIN-CONTAINING"/>
    <property type="match status" value="1"/>
</dbReference>
<dbReference type="Pfam" id="PF01170">
    <property type="entry name" value="UPF0020"/>
    <property type="match status" value="1"/>
</dbReference>
<proteinExistence type="predicted"/>
<name>A0A2M7BCL6_9BACT</name>
<dbReference type="InterPro" id="IPR029063">
    <property type="entry name" value="SAM-dependent_MTases_sf"/>
</dbReference>
<dbReference type="SUPFAM" id="SSF53335">
    <property type="entry name" value="S-adenosyl-L-methionine-dependent methyltransferases"/>
    <property type="match status" value="1"/>
</dbReference>
<protein>
    <recommendedName>
        <fullName evidence="1">Ribosomal RNA large subunit methyltransferase K/L-like methyltransferase domain-containing protein</fullName>
    </recommendedName>
</protein>
<gene>
    <name evidence="2" type="ORF">COS55_02850</name>
</gene>
<dbReference type="GO" id="GO:0030488">
    <property type="term" value="P:tRNA methylation"/>
    <property type="evidence" value="ECO:0007669"/>
    <property type="project" value="TreeGrafter"/>
</dbReference>
<organism evidence="2 3">
    <name type="scientific">Candidatus Shapirobacteria bacterium CG03_land_8_20_14_0_80_40_19</name>
    <dbReference type="NCBI Taxonomy" id="1974880"/>
    <lineage>
        <taxon>Bacteria</taxon>
        <taxon>Candidatus Shapironibacteriota</taxon>
    </lineage>
</organism>
<reference evidence="3" key="1">
    <citation type="submission" date="2017-09" db="EMBL/GenBank/DDBJ databases">
        <title>Depth-based differentiation of microbial function through sediment-hosted aquifers and enrichment of novel symbionts in the deep terrestrial subsurface.</title>
        <authorList>
            <person name="Probst A.J."/>
            <person name="Ladd B."/>
            <person name="Jarett J.K."/>
            <person name="Geller-Mcgrath D.E."/>
            <person name="Sieber C.M.K."/>
            <person name="Emerson J.B."/>
            <person name="Anantharaman K."/>
            <person name="Thomas B.C."/>
            <person name="Malmstrom R."/>
            <person name="Stieglmeier M."/>
            <person name="Klingl A."/>
            <person name="Woyke T."/>
            <person name="Ryan C.M."/>
            <person name="Banfield J.F."/>
        </authorList>
    </citation>
    <scope>NUCLEOTIDE SEQUENCE [LARGE SCALE GENOMIC DNA]</scope>
</reference>
<sequence length="421" mass="47834">MNQYFFALGTNHSLSKIDIINTLLRKGVDFEILEASEEILIISTSSELSPALLINELGSAVKIGKIEKVYLKDENWEDFFDKELGNQKFGFSLYHAGGRYREIDEIFEKTKKLKKIREKGRILSSVTVDQSGLLKKPASTSTREARRGGGFELVICVGAKGVYFGKTLAVQDYESYSRRDYGRPSRDAQSGMIPPKLAKMMINLAGRGKDELLLDPFCGCGTILQELTLLGYKNIMGADIEDRAVTDSQKNLDWLFETFKLEKADFKINIFKSDARALSAKISQNSVNAIVTEPYLGSSQARYLSLDQIKKEIQKLEDLYLAVFGEFKKVLKDSGRVVIIFPVFRYKAQFFKLQILDILKNQGYKQAGFLAKKVKGEELLKLQITDRKSIIYFRPGQSVSREIFVFENTSWRVNYLTKNIT</sequence>
<dbReference type="GO" id="GO:0016423">
    <property type="term" value="F:tRNA (guanine) methyltransferase activity"/>
    <property type="evidence" value="ECO:0007669"/>
    <property type="project" value="TreeGrafter"/>
</dbReference>
<dbReference type="AlphaFoldDB" id="A0A2M7BCL6"/>
<evidence type="ECO:0000259" key="1">
    <source>
        <dbReference type="Pfam" id="PF01170"/>
    </source>
</evidence>